<dbReference type="OrthoDB" id="2227034at2"/>
<feature type="transmembrane region" description="Helical" evidence="1">
    <location>
        <begin position="7"/>
        <end position="23"/>
    </location>
</feature>
<dbReference type="STRING" id="1121865.OMW_02013"/>
<reference evidence="2 3" key="1">
    <citation type="submission" date="2013-03" db="EMBL/GenBank/DDBJ databases">
        <title>The Genome Sequence of Enterococcus columbae ATCC_51263 (PacBio/Illumina hybrid assembly).</title>
        <authorList>
            <consortium name="The Broad Institute Genomics Platform"/>
            <consortium name="The Broad Institute Genome Sequencing Center for Infectious Disease"/>
            <person name="Earl A."/>
            <person name="Russ C."/>
            <person name="Gilmore M."/>
            <person name="Surin D."/>
            <person name="Walker B."/>
            <person name="Young S."/>
            <person name="Zeng Q."/>
            <person name="Gargeya S."/>
            <person name="Fitzgerald M."/>
            <person name="Haas B."/>
            <person name="Abouelleil A."/>
            <person name="Allen A.W."/>
            <person name="Alvarado L."/>
            <person name="Arachchi H.M."/>
            <person name="Berlin A.M."/>
            <person name="Chapman S.B."/>
            <person name="Gainer-Dewar J."/>
            <person name="Goldberg J."/>
            <person name="Griggs A."/>
            <person name="Gujja S."/>
            <person name="Hansen M."/>
            <person name="Howarth C."/>
            <person name="Imamovic A."/>
            <person name="Ireland A."/>
            <person name="Larimer J."/>
            <person name="McCowan C."/>
            <person name="Murphy C."/>
            <person name="Pearson M."/>
            <person name="Poon T.W."/>
            <person name="Priest M."/>
            <person name="Roberts A."/>
            <person name="Saif S."/>
            <person name="Shea T."/>
            <person name="Sisk P."/>
            <person name="Sykes S."/>
            <person name="Wortman J."/>
            <person name="Nusbaum C."/>
            <person name="Birren B."/>
        </authorList>
    </citation>
    <scope>NUCLEOTIDE SEQUENCE [LARGE SCALE GENOMIC DNA]</scope>
    <source>
        <strain evidence="2 3">ATCC 51263</strain>
    </source>
</reference>
<gene>
    <name evidence="2" type="ORF">I568_02282</name>
</gene>
<dbReference type="EMBL" id="ASWJ01000011">
    <property type="protein sequence ID" value="EOW79931.1"/>
    <property type="molecule type" value="Genomic_DNA"/>
</dbReference>
<protein>
    <submittedName>
        <fullName evidence="2">Uncharacterized protein</fullName>
    </submittedName>
</protein>
<accession>S0KIX3</accession>
<name>S0KIX3_9ENTE</name>
<feature type="transmembrane region" description="Helical" evidence="1">
    <location>
        <begin position="58"/>
        <end position="76"/>
    </location>
</feature>
<feature type="transmembrane region" description="Helical" evidence="1">
    <location>
        <begin position="29"/>
        <end position="46"/>
    </location>
</feature>
<evidence type="ECO:0000313" key="2">
    <source>
        <dbReference type="EMBL" id="EOW79931.1"/>
    </source>
</evidence>
<comment type="caution">
    <text evidence="2">The sequence shown here is derived from an EMBL/GenBank/DDBJ whole genome shotgun (WGS) entry which is preliminary data.</text>
</comment>
<evidence type="ECO:0000256" key="1">
    <source>
        <dbReference type="SAM" id="Phobius"/>
    </source>
</evidence>
<keyword evidence="1" id="KW-0472">Membrane</keyword>
<dbReference type="RefSeq" id="WP_016184119.1">
    <property type="nucleotide sequence ID" value="NZ_JXKI01000010.1"/>
</dbReference>
<keyword evidence="3" id="KW-1185">Reference proteome</keyword>
<dbReference type="Proteomes" id="UP000014113">
    <property type="component" value="Unassembled WGS sequence"/>
</dbReference>
<keyword evidence="1" id="KW-0812">Transmembrane</keyword>
<organism evidence="2 3">
    <name type="scientific">Enterococcus columbae DSM 7374 = ATCC 51263</name>
    <dbReference type="NCBI Taxonomy" id="1121865"/>
    <lineage>
        <taxon>Bacteria</taxon>
        <taxon>Bacillati</taxon>
        <taxon>Bacillota</taxon>
        <taxon>Bacilli</taxon>
        <taxon>Lactobacillales</taxon>
        <taxon>Enterococcaceae</taxon>
        <taxon>Enterococcus</taxon>
    </lineage>
</organism>
<sequence>MKKLDFFLLISGILEMVVCFYLLNKLTIFQFMFFAQILPSLLLALFMGRIASQMKKKWMLLVLSGIVYAGLMYILIKYTPMSTIEANTVQSASSVFEFNKNIQFGSYVGFFIQEIFLTAFVMLMVKVFNKIKLGAF</sequence>
<feature type="transmembrane region" description="Helical" evidence="1">
    <location>
        <begin position="104"/>
        <end position="125"/>
    </location>
</feature>
<evidence type="ECO:0000313" key="3">
    <source>
        <dbReference type="Proteomes" id="UP000014113"/>
    </source>
</evidence>
<keyword evidence="1" id="KW-1133">Transmembrane helix</keyword>
<proteinExistence type="predicted"/>
<dbReference type="AlphaFoldDB" id="S0KIX3"/>